<keyword evidence="10" id="KW-1185">Reference proteome</keyword>
<reference evidence="9" key="2">
    <citation type="submission" date="2022-06" db="EMBL/GenBank/DDBJ databases">
        <title>Xiashengella guii gen. nov. sp. nov., a bacterium isolated form anaerobic digestion tank.</title>
        <authorList>
            <person name="Huang H."/>
        </authorList>
    </citation>
    <scope>NUCLEOTIDE SEQUENCE</scope>
    <source>
        <strain evidence="9">Ai-910</strain>
    </source>
</reference>
<name>A0A9J6ZLK9_9BACT</name>
<evidence type="ECO:0000256" key="2">
    <source>
        <dbReference type="ARBA" id="ARBA00009425"/>
    </source>
</evidence>
<sequence>MNTTILEKTARLFLWIVAVLSVILLLRGHNLPGGGFIAGIVLSVGFIFYGIVFGSHAIQKIIKYNSRTWMGIGLLLVLISAIIPVLAGSEVMTGTWLIISLPLMGEIHLGTPLLFDTGIFVTVAGLILSVIISIIEVLEWNT</sequence>
<feature type="transmembrane region" description="Helical" evidence="7">
    <location>
        <begin position="35"/>
        <end position="58"/>
    </location>
</feature>
<organism evidence="9 10">
    <name type="scientific">Xiashengella succiniciproducens</name>
    <dbReference type="NCBI Taxonomy" id="2949635"/>
    <lineage>
        <taxon>Bacteria</taxon>
        <taxon>Pseudomonadati</taxon>
        <taxon>Bacteroidota</taxon>
        <taxon>Bacteroidia</taxon>
        <taxon>Marinilabiliales</taxon>
        <taxon>Marinilabiliaceae</taxon>
        <taxon>Xiashengella</taxon>
    </lineage>
</organism>
<reference evidence="9" key="1">
    <citation type="submission" date="2022-05" db="EMBL/GenBank/DDBJ databases">
        <authorList>
            <person name="Sun X."/>
        </authorList>
    </citation>
    <scope>NUCLEOTIDE SEQUENCE</scope>
    <source>
        <strain evidence="9">Ai-910</strain>
    </source>
</reference>
<keyword evidence="3" id="KW-1003">Cell membrane</keyword>
<comment type="subcellular location">
    <subcellularLocation>
        <location evidence="1">Cell membrane</location>
        <topology evidence="1">Multi-pass membrane protein</topology>
    </subcellularLocation>
</comment>
<keyword evidence="4 7" id="KW-0812">Transmembrane</keyword>
<accession>A0A9J6ZLK9</accession>
<evidence type="ECO:0000256" key="5">
    <source>
        <dbReference type="ARBA" id="ARBA00022989"/>
    </source>
</evidence>
<feature type="transmembrane region" description="Helical" evidence="7">
    <location>
        <begin position="119"/>
        <end position="138"/>
    </location>
</feature>
<evidence type="ECO:0000256" key="1">
    <source>
        <dbReference type="ARBA" id="ARBA00004651"/>
    </source>
</evidence>
<evidence type="ECO:0000256" key="7">
    <source>
        <dbReference type="SAM" id="Phobius"/>
    </source>
</evidence>
<dbReference type="AlphaFoldDB" id="A0A9J6ZLK9"/>
<dbReference type="Proteomes" id="UP001056426">
    <property type="component" value="Chromosome"/>
</dbReference>
<dbReference type="PANTHER" id="PTHR33932">
    <property type="entry name" value="NA(+)/H(+) ANTIPORTER SUBUNIT B"/>
    <property type="match status" value="1"/>
</dbReference>
<evidence type="ECO:0000313" key="9">
    <source>
        <dbReference type="EMBL" id="URW78740.1"/>
    </source>
</evidence>
<dbReference type="InterPro" id="IPR050622">
    <property type="entry name" value="CPA3_antiporter_subunitB"/>
</dbReference>
<evidence type="ECO:0000256" key="4">
    <source>
        <dbReference type="ARBA" id="ARBA00022692"/>
    </source>
</evidence>
<evidence type="ECO:0000256" key="3">
    <source>
        <dbReference type="ARBA" id="ARBA00022475"/>
    </source>
</evidence>
<gene>
    <name evidence="9" type="ORF">M9189_07675</name>
</gene>
<evidence type="ECO:0000259" key="8">
    <source>
        <dbReference type="Pfam" id="PF04039"/>
    </source>
</evidence>
<keyword evidence="6 7" id="KW-0472">Membrane</keyword>
<feature type="domain" description="Na+/H+ antiporter MnhB subunit-related protein" evidence="8">
    <location>
        <begin position="5"/>
        <end position="128"/>
    </location>
</feature>
<feature type="transmembrane region" description="Helical" evidence="7">
    <location>
        <begin position="12"/>
        <end position="29"/>
    </location>
</feature>
<proteinExistence type="inferred from homology"/>
<keyword evidence="5 7" id="KW-1133">Transmembrane helix</keyword>
<protein>
    <submittedName>
        <fullName evidence="9">Cation:proton antiporter</fullName>
    </submittedName>
</protein>
<dbReference type="RefSeq" id="WP_250722109.1">
    <property type="nucleotide sequence ID" value="NZ_CP098400.1"/>
</dbReference>
<dbReference type="GO" id="GO:0005886">
    <property type="term" value="C:plasma membrane"/>
    <property type="evidence" value="ECO:0007669"/>
    <property type="project" value="UniProtKB-SubCell"/>
</dbReference>
<dbReference type="KEGG" id="alkq:M9189_07675"/>
<dbReference type="Pfam" id="PF04039">
    <property type="entry name" value="MnhB"/>
    <property type="match status" value="1"/>
</dbReference>
<evidence type="ECO:0000256" key="6">
    <source>
        <dbReference type="ARBA" id="ARBA00023136"/>
    </source>
</evidence>
<feature type="transmembrane region" description="Helical" evidence="7">
    <location>
        <begin position="70"/>
        <end position="99"/>
    </location>
</feature>
<dbReference type="EMBL" id="CP098400">
    <property type="protein sequence ID" value="URW78740.1"/>
    <property type="molecule type" value="Genomic_DNA"/>
</dbReference>
<comment type="similarity">
    <text evidence="2">Belongs to the CPA3 antiporters (TC 2.A.63) subunit B family.</text>
</comment>
<dbReference type="InterPro" id="IPR007182">
    <property type="entry name" value="MnhB"/>
</dbReference>
<dbReference type="PANTHER" id="PTHR33932:SF4">
    <property type="entry name" value="NA(+)_H(+) ANTIPORTER SUBUNIT B"/>
    <property type="match status" value="1"/>
</dbReference>
<evidence type="ECO:0000313" key="10">
    <source>
        <dbReference type="Proteomes" id="UP001056426"/>
    </source>
</evidence>